<accession>A0A0G4MB85</accession>
<evidence type="ECO:0000256" key="1">
    <source>
        <dbReference type="SAM" id="MobiDB-lite"/>
    </source>
</evidence>
<evidence type="ECO:0000313" key="2">
    <source>
        <dbReference type="EMBL" id="CRK31554.1"/>
    </source>
</evidence>
<dbReference type="AlphaFoldDB" id="A0A0G4MB85"/>
<reference evidence="3" key="1">
    <citation type="submission" date="2015-05" db="EMBL/GenBank/DDBJ databases">
        <authorList>
            <person name="Fogelqvist Johan"/>
        </authorList>
    </citation>
    <scope>NUCLEOTIDE SEQUENCE [LARGE SCALE GENOMIC DNA]</scope>
</reference>
<organism evidence="2 3">
    <name type="scientific">Verticillium longisporum</name>
    <name type="common">Verticillium dahliae var. longisporum</name>
    <dbReference type="NCBI Taxonomy" id="100787"/>
    <lineage>
        <taxon>Eukaryota</taxon>
        <taxon>Fungi</taxon>
        <taxon>Dikarya</taxon>
        <taxon>Ascomycota</taxon>
        <taxon>Pezizomycotina</taxon>
        <taxon>Sordariomycetes</taxon>
        <taxon>Hypocreomycetidae</taxon>
        <taxon>Glomerellales</taxon>
        <taxon>Plectosphaerellaceae</taxon>
        <taxon>Verticillium</taxon>
    </lineage>
</organism>
<evidence type="ECO:0000313" key="3">
    <source>
        <dbReference type="Proteomes" id="UP000045706"/>
    </source>
</evidence>
<feature type="non-terminal residue" evidence="2">
    <location>
        <position position="1"/>
    </location>
</feature>
<dbReference type="Proteomes" id="UP000045706">
    <property type="component" value="Unassembled WGS sequence"/>
</dbReference>
<feature type="compositionally biased region" description="Low complexity" evidence="1">
    <location>
        <begin position="57"/>
        <end position="72"/>
    </location>
</feature>
<name>A0A0G4MB85_VERLO</name>
<proteinExistence type="predicted"/>
<gene>
    <name evidence="2" type="ORF">BN1723_018458</name>
</gene>
<dbReference type="EMBL" id="CVQI01023825">
    <property type="protein sequence ID" value="CRK31554.1"/>
    <property type="molecule type" value="Genomic_DNA"/>
</dbReference>
<feature type="region of interest" description="Disordered" evidence="1">
    <location>
        <begin position="49"/>
        <end position="79"/>
    </location>
</feature>
<protein>
    <submittedName>
        <fullName evidence="2">Uncharacterized protein</fullName>
    </submittedName>
</protein>
<feature type="region of interest" description="Disordered" evidence="1">
    <location>
        <begin position="1"/>
        <end position="21"/>
    </location>
</feature>
<sequence length="79" mass="7667">SAPTSSVPFSCARTTSSTSSSGFALACQRLSPWGSGDTLPGSITTAAFTLAAPSPPRSGGSSTPLPPRAASSPSPPSTT</sequence>